<sequence>MDIKQLIHDDDAVSPVIGVILMVAITVILAAVIASFVLGLGDQAQQATPQASFSWDYDGDGPEVTITHDGGDTIQADELHVRGVVDDSSNSIDKTWGSYTSTGSEITAGDRITVDDSNLNGYYDLRVVYEPIEGDTSATLAQDTGPEA</sequence>
<dbReference type="PATRIC" id="fig|662476.7.peg.2628"/>
<reference evidence="3 5" key="1">
    <citation type="journal article" date="2014" name="PLoS Genet.">
        <title>Phylogenetically driven sequencing of extremely halophilic archaea reveals strategies for static and dynamic osmo-response.</title>
        <authorList>
            <person name="Becker E.A."/>
            <person name="Seitzer P.M."/>
            <person name="Tritt A."/>
            <person name="Larsen D."/>
            <person name="Krusor M."/>
            <person name="Yao A.I."/>
            <person name="Wu D."/>
            <person name="Madern D."/>
            <person name="Eisen J.A."/>
            <person name="Darling A.E."/>
            <person name="Facciotti M.T."/>
        </authorList>
    </citation>
    <scope>NUCLEOTIDE SEQUENCE [LARGE SCALE GENOMIC DNA]</scope>
    <source>
        <strain evidence="3 5">ATCC 33800</strain>
    </source>
</reference>
<keyword evidence="1" id="KW-0812">Transmembrane</keyword>
<dbReference type="EMBL" id="AOLR01000021">
    <property type="protein sequence ID" value="EMA12703.1"/>
    <property type="molecule type" value="Genomic_DNA"/>
</dbReference>
<dbReference type="PANTHER" id="PTHR38138:SF1">
    <property type="entry name" value="ARCHAEAL TYPE IV PILIN N-TERMINAL DOMAIN-CONTAINING PROTEIN"/>
    <property type="match status" value="1"/>
</dbReference>
<proteinExistence type="predicted"/>
<keyword evidence="1" id="KW-0472">Membrane</keyword>
<organism evidence="3 5">
    <name type="scientific">Haloarcula marismortui ATCC 33800</name>
    <dbReference type="NCBI Taxonomy" id="662476"/>
    <lineage>
        <taxon>Archaea</taxon>
        <taxon>Methanobacteriati</taxon>
        <taxon>Methanobacteriota</taxon>
        <taxon>Stenosarchaea group</taxon>
        <taxon>Halobacteria</taxon>
        <taxon>Halobacteriales</taxon>
        <taxon>Haloarculaceae</taxon>
        <taxon>Haloarcula</taxon>
    </lineage>
</organism>
<dbReference type="Pfam" id="PF07790">
    <property type="entry name" value="Pilin_N"/>
    <property type="match status" value="1"/>
</dbReference>
<dbReference type="NCBIfam" id="TIGR02537">
    <property type="entry name" value="arch_flag_Nterm"/>
    <property type="match status" value="1"/>
</dbReference>
<evidence type="ECO:0000313" key="3">
    <source>
        <dbReference type="EMBL" id="EMA12703.1"/>
    </source>
</evidence>
<evidence type="ECO:0000259" key="2">
    <source>
        <dbReference type="Pfam" id="PF07790"/>
    </source>
</evidence>
<feature type="transmembrane region" description="Helical" evidence="1">
    <location>
        <begin position="12"/>
        <end position="40"/>
    </location>
</feature>
<dbReference type="GeneID" id="64823253"/>
<evidence type="ECO:0000313" key="5">
    <source>
        <dbReference type="Proteomes" id="UP000011659"/>
    </source>
</evidence>
<keyword evidence="1" id="KW-1133">Transmembrane helix</keyword>
<dbReference type="PANTHER" id="PTHR38138">
    <property type="entry name" value="VNG6441H"/>
    <property type="match status" value="1"/>
</dbReference>
<dbReference type="RefSeq" id="WP_004963561.1">
    <property type="nucleotide sequence ID" value="NZ_AOLR01000021.1"/>
</dbReference>
<dbReference type="InterPro" id="IPR013373">
    <property type="entry name" value="Flagellin/pilin_N_arc"/>
</dbReference>
<dbReference type="AlphaFoldDB" id="M0JWD2"/>
<accession>M0JWD2</accession>
<dbReference type="InterPro" id="IPR012859">
    <property type="entry name" value="Pilin_N_archaeal"/>
</dbReference>
<protein>
    <submittedName>
        <fullName evidence="4">Type IV pilin N-terminal domain-containing protein</fullName>
    </submittedName>
</protein>
<evidence type="ECO:0000256" key="1">
    <source>
        <dbReference type="SAM" id="Phobius"/>
    </source>
</evidence>
<gene>
    <name evidence="3" type="ORF">C436_13150</name>
    <name evidence="4" type="ORF">KDQ40_09815</name>
</gene>
<dbReference type="Proteomes" id="UP000011659">
    <property type="component" value="Unassembled WGS sequence"/>
</dbReference>
<keyword evidence="5" id="KW-1185">Reference proteome</keyword>
<dbReference type="KEGG" id="hsin:KDQ40_09815"/>
<reference evidence="4" key="2">
    <citation type="submission" date="2021-04" db="EMBL/GenBank/DDBJ databases">
        <title>Complete Genome sequence and Methylome Analysis of the Haloarchaeon Haloarcula sinaiiensis.</title>
        <authorList>
            <person name="Fomenkov A."/>
            <person name="DasSarma P."/>
            <person name="DasSarma S."/>
            <person name="Roberts R.J."/>
        </authorList>
    </citation>
    <scope>NUCLEOTIDE SEQUENCE</scope>
    <source>
        <strain evidence="4">ATCC 33800</strain>
    </source>
</reference>
<dbReference type="EMBL" id="CP073366">
    <property type="protein sequence ID" value="QUJ71022.1"/>
    <property type="molecule type" value="Genomic_DNA"/>
</dbReference>
<name>M0JWD2_9EURY</name>
<evidence type="ECO:0000313" key="4">
    <source>
        <dbReference type="EMBL" id="QUJ71022.1"/>
    </source>
</evidence>
<dbReference type="Proteomes" id="UP000682967">
    <property type="component" value="Chromosome"/>
</dbReference>
<feature type="domain" description="Archaeal Type IV pilin N-terminal" evidence="2">
    <location>
        <begin position="11"/>
        <end position="82"/>
    </location>
</feature>
<dbReference type="OrthoDB" id="118020at2157"/>